<dbReference type="EMBL" id="CP041090">
    <property type="protein sequence ID" value="QDF36669.1"/>
    <property type="molecule type" value="Genomic_DNA"/>
</dbReference>
<sequence>MHLPELFWTGAPLAGSARWSSDVVAAEAKASDIMTAAIVPIASAAVLDLKFPSLDILSPELLASDESDWMKTFMTISSN</sequence>
<reference evidence="2" key="1">
    <citation type="submission" date="2019-06" db="EMBL/GenBank/DDBJ databases">
        <title>Whole-Genome Sequence of Bradyrhizobium sp. 3 Strain 65S1MB.</title>
        <authorList>
            <person name="Bromfield E.S.P."/>
            <person name="Cloutier S."/>
            <person name="Nguyen H.D.T."/>
        </authorList>
    </citation>
    <scope>NUCLEOTIDE SEQUENCE [LARGE SCALE GENOMIC DNA]</scope>
    <source>
        <strain evidence="2">65S1MB</strain>
    </source>
</reference>
<evidence type="ECO:0000313" key="2">
    <source>
        <dbReference type="Proteomes" id="UP000319298"/>
    </source>
</evidence>
<reference evidence="1 2" key="2">
    <citation type="journal article" date="2020" name="Int. J. Syst. Evol. Microbiol.">
        <title>Description and complete genome sequences of Bradyrhizobium symbiodeficiens sp. nov., a non-symbiotic bacterium associated with legumes native to Canada.</title>
        <authorList>
            <person name="Bromfield E.S.P."/>
            <person name="Cloutier S."/>
            <person name="Nguyen H.D.T."/>
        </authorList>
    </citation>
    <scope>NUCLEOTIDE SEQUENCE [LARGE SCALE GENOMIC DNA]</scope>
    <source>
        <strain evidence="1 2">65S1MB</strain>
    </source>
</reference>
<accession>A0ABX5W2D3</accession>
<protein>
    <submittedName>
        <fullName evidence="1">Uncharacterized protein</fullName>
    </submittedName>
</protein>
<dbReference type="RefSeq" id="WP_140477794.1">
    <property type="nucleotide sequence ID" value="NZ_CP041090.2"/>
</dbReference>
<dbReference type="Proteomes" id="UP000319298">
    <property type="component" value="Chromosome"/>
</dbReference>
<evidence type="ECO:0000313" key="1">
    <source>
        <dbReference type="EMBL" id="QDF36669.1"/>
    </source>
</evidence>
<keyword evidence="2" id="KW-1185">Reference proteome</keyword>
<organism evidence="1 2">
    <name type="scientific">Bradyrhizobium symbiodeficiens</name>
    <dbReference type="NCBI Taxonomy" id="1404367"/>
    <lineage>
        <taxon>Bacteria</taxon>
        <taxon>Pseudomonadati</taxon>
        <taxon>Pseudomonadota</taxon>
        <taxon>Alphaproteobacteria</taxon>
        <taxon>Hyphomicrobiales</taxon>
        <taxon>Nitrobacteraceae</taxon>
        <taxon>Bradyrhizobium</taxon>
    </lineage>
</organism>
<name>A0ABX5W2D3_9BRAD</name>
<gene>
    <name evidence="1" type="ORF">FJN17_03325</name>
</gene>
<proteinExistence type="predicted"/>